<dbReference type="EMBL" id="BSXN01000677">
    <property type="protein sequence ID" value="GME69447.1"/>
    <property type="molecule type" value="Genomic_DNA"/>
</dbReference>
<keyword evidence="2" id="KW-0496">Mitochondrion</keyword>
<reference evidence="4" key="1">
    <citation type="submission" date="2023-04" db="EMBL/GenBank/DDBJ databases">
        <title>Candida boidinii NBRC 10035.</title>
        <authorList>
            <person name="Ichikawa N."/>
            <person name="Sato H."/>
            <person name="Tonouchi N."/>
        </authorList>
    </citation>
    <scope>NUCLEOTIDE SEQUENCE</scope>
    <source>
        <strain evidence="4">NBRC 10035</strain>
    </source>
</reference>
<dbReference type="GO" id="GO:0031966">
    <property type="term" value="C:mitochondrial membrane"/>
    <property type="evidence" value="ECO:0007669"/>
    <property type="project" value="UniProtKB-SubCell"/>
</dbReference>
<keyword evidence="5" id="KW-1185">Reference proteome</keyword>
<proteinExistence type="predicted"/>
<comment type="caution">
    <text evidence="4">The sequence shown here is derived from an EMBL/GenBank/DDBJ whole genome shotgun (WGS) entry which is preliminary data.</text>
</comment>
<dbReference type="AlphaFoldDB" id="A0A9W6SZI7"/>
<evidence type="ECO:0000313" key="4">
    <source>
        <dbReference type="EMBL" id="GME69447.1"/>
    </source>
</evidence>
<protein>
    <submittedName>
        <fullName evidence="4">Unnamed protein product</fullName>
    </submittedName>
</protein>
<dbReference type="GO" id="GO:0015986">
    <property type="term" value="P:proton motive force-driven ATP synthesis"/>
    <property type="evidence" value="ECO:0007669"/>
    <property type="project" value="TreeGrafter"/>
</dbReference>
<dbReference type="Pfam" id="PF11022">
    <property type="entry name" value="ATP19"/>
    <property type="match status" value="1"/>
</dbReference>
<dbReference type="InterPro" id="IPR021278">
    <property type="entry name" value="ATP19"/>
</dbReference>
<name>A0A9W6SZI7_CANBO</name>
<gene>
    <name evidence="4" type="ORF">Cboi02_000231900</name>
</gene>
<organism evidence="4 5">
    <name type="scientific">Candida boidinii</name>
    <name type="common">Yeast</name>
    <dbReference type="NCBI Taxonomy" id="5477"/>
    <lineage>
        <taxon>Eukaryota</taxon>
        <taxon>Fungi</taxon>
        <taxon>Dikarya</taxon>
        <taxon>Ascomycota</taxon>
        <taxon>Saccharomycotina</taxon>
        <taxon>Pichiomycetes</taxon>
        <taxon>Pichiales</taxon>
        <taxon>Pichiaceae</taxon>
        <taxon>Ogataea</taxon>
        <taxon>Ogataea/Candida clade</taxon>
    </lineage>
</organism>
<sequence length="66" mass="7101">MGAAYNILGKSVPPHHLAIGTIGAVVALVIPKPWGTTAKPQPEIQASSKEEEAFITEFLSKHQEKH</sequence>
<dbReference type="PANTHER" id="PTHR28074">
    <property type="entry name" value="ATP SYNTHASE SUBUNIT K, MITOCHONDRIAL"/>
    <property type="match status" value="1"/>
</dbReference>
<keyword evidence="3" id="KW-0472">Membrane</keyword>
<evidence type="ECO:0000313" key="5">
    <source>
        <dbReference type="Proteomes" id="UP001165120"/>
    </source>
</evidence>
<dbReference type="PANTHER" id="PTHR28074:SF1">
    <property type="entry name" value="ATP SYNTHASE SUBUNIT K, MITOCHONDRIAL"/>
    <property type="match status" value="1"/>
</dbReference>
<evidence type="ECO:0000256" key="3">
    <source>
        <dbReference type="ARBA" id="ARBA00023136"/>
    </source>
</evidence>
<comment type="subcellular location">
    <subcellularLocation>
        <location evidence="1">Mitochondrion membrane</location>
    </subcellularLocation>
</comment>
<dbReference type="Proteomes" id="UP001165120">
    <property type="component" value="Unassembled WGS sequence"/>
</dbReference>
<evidence type="ECO:0000256" key="1">
    <source>
        <dbReference type="ARBA" id="ARBA00004325"/>
    </source>
</evidence>
<accession>A0A9W6SZI7</accession>
<evidence type="ECO:0000256" key="2">
    <source>
        <dbReference type="ARBA" id="ARBA00023128"/>
    </source>
</evidence>